<dbReference type="EMBL" id="JABTTQ020000013">
    <property type="protein sequence ID" value="KAK6143101.1"/>
    <property type="molecule type" value="Genomic_DNA"/>
</dbReference>
<organism evidence="1 2">
    <name type="scientific">Rehmannia glutinosa</name>
    <name type="common">Chinese foxglove</name>
    <dbReference type="NCBI Taxonomy" id="99300"/>
    <lineage>
        <taxon>Eukaryota</taxon>
        <taxon>Viridiplantae</taxon>
        <taxon>Streptophyta</taxon>
        <taxon>Embryophyta</taxon>
        <taxon>Tracheophyta</taxon>
        <taxon>Spermatophyta</taxon>
        <taxon>Magnoliopsida</taxon>
        <taxon>eudicotyledons</taxon>
        <taxon>Gunneridae</taxon>
        <taxon>Pentapetalae</taxon>
        <taxon>asterids</taxon>
        <taxon>lamiids</taxon>
        <taxon>Lamiales</taxon>
        <taxon>Orobanchaceae</taxon>
        <taxon>Rehmannieae</taxon>
        <taxon>Rehmannia</taxon>
    </lineage>
</organism>
<keyword evidence="2" id="KW-1185">Reference proteome</keyword>
<evidence type="ECO:0000313" key="1">
    <source>
        <dbReference type="EMBL" id="KAK6143101.1"/>
    </source>
</evidence>
<protein>
    <submittedName>
        <fullName evidence="1">Uncharacterized protein</fullName>
    </submittedName>
</protein>
<reference evidence="1 2" key="1">
    <citation type="journal article" date="2021" name="Comput. Struct. Biotechnol. J.">
        <title>De novo genome assembly of the potent medicinal plant Rehmannia glutinosa using nanopore technology.</title>
        <authorList>
            <person name="Ma L."/>
            <person name="Dong C."/>
            <person name="Song C."/>
            <person name="Wang X."/>
            <person name="Zheng X."/>
            <person name="Niu Y."/>
            <person name="Chen S."/>
            <person name="Feng W."/>
        </authorList>
    </citation>
    <scope>NUCLEOTIDE SEQUENCE [LARGE SCALE GENOMIC DNA]</scope>
    <source>
        <strain evidence="1">DH-2019</strain>
    </source>
</reference>
<gene>
    <name evidence="1" type="ORF">DH2020_023449</name>
</gene>
<dbReference type="PANTHER" id="PTHR34285:SF3">
    <property type="entry name" value="OS08G0510800 PROTEIN"/>
    <property type="match status" value="1"/>
</dbReference>
<accession>A0ABR0W8Z6</accession>
<evidence type="ECO:0000313" key="2">
    <source>
        <dbReference type="Proteomes" id="UP001318860"/>
    </source>
</evidence>
<comment type="caution">
    <text evidence="1">The sequence shown here is derived from an EMBL/GenBank/DDBJ whole genome shotgun (WGS) entry which is preliminary data.</text>
</comment>
<dbReference type="PANTHER" id="PTHR34285">
    <property type="entry name" value="OS08G0510800 PROTEIN"/>
    <property type="match status" value="1"/>
</dbReference>
<name>A0ABR0W8Z6_REHGL</name>
<sequence>MKASLTLREDPKNPFLKAKIPLSIFGIPFCSGITRNSASVSAPRFAPAHFSSSATGRTIHADRSGDFSVRRSVESPLVNLSSPNYYKSLLIQDDKKLSWNQLFSSAYGVLADGEICARTSVTVNRAVVKLGWSMRLGDSKGGYGAEILLKDLPYLVLRKIAIEHVAGDTSGKEKKRGVCGRSGNLIC</sequence>
<proteinExistence type="predicted"/>
<dbReference type="Proteomes" id="UP001318860">
    <property type="component" value="Unassembled WGS sequence"/>
</dbReference>